<dbReference type="Gene3D" id="3.40.1620.10">
    <property type="entry name" value="YefM-like domain"/>
    <property type="match status" value="1"/>
</dbReference>
<dbReference type="InterPro" id="IPR036165">
    <property type="entry name" value="YefM-like_sf"/>
</dbReference>
<proteinExistence type="inferred from homology"/>
<evidence type="ECO:0000256" key="2">
    <source>
        <dbReference type="RuleBase" id="RU362080"/>
    </source>
</evidence>
<comment type="function">
    <text evidence="2">Antitoxin component of a type II toxin-antitoxin (TA) system.</text>
</comment>
<name>A0A4P2Q893_SORCE</name>
<organism evidence="3 4">
    <name type="scientific">Sorangium cellulosum</name>
    <name type="common">Polyangium cellulosum</name>
    <dbReference type="NCBI Taxonomy" id="56"/>
    <lineage>
        <taxon>Bacteria</taxon>
        <taxon>Pseudomonadati</taxon>
        <taxon>Myxococcota</taxon>
        <taxon>Polyangia</taxon>
        <taxon>Polyangiales</taxon>
        <taxon>Polyangiaceae</taxon>
        <taxon>Sorangium</taxon>
    </lineage>
</organism>
<protein>
    <recommendedName>
        <fullName evidence="2">Antitoxin</fullName>
    </recommendedName>
</protein>
<evidence type="ECO:0000313" key="4">
    <source>
        <dbReference type="Proteomes" id="UP000295781"/>
    </source>
</evidence>
<dbReference type="AlphaFoldDB" id="A0A4P2Q893"/>
<dbReference type="RefSeq" id="WP_129352949.1">
    <property type="nucleotide sequence ID" value="NZ_CP012670.1"/>
</dbReference>
<evidence type="ECO:0000256" key="1">
    <source>
        <dbReference type="ARBA" id="ARBA00009981"/>
    </source>
</evidence>
<accession>A0A4P2Q893</accession>
<reference evidence="3 4" key="1">
    <citation type="submission" date="2015-09" db="EMBL/GenBank/DDBJ databases">
        <title>Sorangium comparison.</title>
        <authorList>
            <person name="Zaburannyi N."/>
            <person name="Bunk B."/>
            <person name="Overmann J."/>
            <person name="Mueller R."/>
        </authorList>
    </citation>
    <scope>NUCLEOTIDE SEQUENCE [LARGE SCALE GENOMIC DNA]</scope>
    <source>
        <strain evidence="3 4">So ceGT47</strain>
    </source>
</reference>
<dbReference type="Pfam" id="PF02604">
    <property type="entry name" value="PhdYeFM_antitox"/>
    <property type="match status" value="1"/>
</dbReference>
<dbReference type="InterPro" id="IPR006442">
    <property type="entry name" value="Antitoxin_Phd/YefM"/>
</dbReference>
<evidence type="ECO:0000313" key="3">
    <source>
        <dbReference type="EMBL" id="AUX25787.1"/>
    </source>
</evidence>
<dbReference type="NCBIfam" id="TIGR01552">
    <property type="entry name" value="phd_fam"/>
    <property type="match status" value="1"/>
</dbReference>
<dbReference type="SUPFAM" id="SSF143120">
    <property type="entry name" value="YefM-like"/>
    <property type="match status" value="1"/>
</dbReference>
<gene>
    <name evidence="3" type="ORF">SOCEGT47_063390</name>
</gene>
<dbReference type="EMBL" id="CP012670">
    <property type="protein sequence ID" value="AUX25787.1"/>
    <property type="molecule type" value="Genomic_DNA"/>
</dbReference>
<sequence length="92" mass="10568">MSKRYSIAEARANLPTLVDEVEAGTPVELTRRGKPVAIVLSRREYDRLRSERPPFSVAYRRFLEKFPLDEVGVERRYFDALRATSAGRKVAL</sequence>
<dbReference type="OrthoDB" id="9800503at2"/>
<comment type="similarity">
    <text evidence="1 2">Belongs to the phD/YefM antitoxin family.</text>
</comment>
<dbReference type="Proteomes" id="UP000295781">
    <property type="component" value="Chromosome"/>
</dbReference>